<dbReference type="RefSeq" id="WP_179168942.1">
    <property type="nucleotide sequence ID" value="NZ_CP058529.1"/>
</dbReference>
<keyword evidence="1" id="KW-1133">Transmembrane helix</keyword>
<evidence type="ECO:0000313" key="3">
    <source>
        <dbReference type="Proteomes" id="UP000509750"/>
    </source>
</evidence>
<evidence type="ECO:0000256" key="1">
    <source>
        <dbReference type="SAM" id="Phobius"/>
    </source>
</evidence>
<keyword evidence="1" id="KW-0812">Transmembrane</keyword>
<protein>
    <submittedName>
        <fullName evidence="2">Uncharacterized protein</fullName>
    </submittedName>
</protein>
<keyword evidence="3" id="KW-1185">Reference proteome</keyword>
<reference evidence="2 3" key="1">
    <citation type="submission" date="2020-07" db="EMBL/GenBank/DDBJ databases">
        <title>Gai3-2, isolated from salt lake.</title>
        <authorList>
            <person name="Cui H."/>
            <person name="Shi X."/>
        </authorList>
    </citation>
    <scope>NUCLEOTIDE SEQUENCE [LARGE SCALE GENOMIC DNA]</scope>
    <source>
        <strain evidence="2 3">Gai3-2</strain>
    </source>
</reference>
<dbReference type="AlphaFoldDB" id="A0A7D5GKL3"/>
<feature type="transmembrane region" description="Helical" evidence="1">
    <location>
        <begin position="49"/>
        <end position="69"/>
    </location>
</feature>
<accession>A0A7D5GKL3</accession>
<keyword evidence="1" id="KW-0472">Membrane</keyword>
<dbReference type="EMBL" id="CP058529">
    <property type="protein sequence ID" value="QLG27367.1"/>
    <property type="molecule type" value="Genomic_DNA"/>
</dbReference>
<dbReference type="GeneID" id="56028630"/>
<evidence type="ECO:0000313" key="2">
    <source>
        <dbReference type="EMBL" id="QLG27367.1"/>
    </source>
</evidence>
<gene>
    <name evidence="2" type="ORF">HUG10_07315</name>
</gene>
<dbReference type="Proteomes" id="UP000509750">
    <property type="component" value="Chromosome"/>
</dbReference>
<organism evidence="2 3">
    <name type="scientific">Halorarum halophilum</name>
    <dbReference type="NCBI Taxonomy" id="2743090"/>
    <lineage>
        <taxon>Archaea</taxon>
        <taxon>Methanobacteriati</taxon>
        <taxon>Methanobacteriota</taxon>
        <taxon>Stenosarchaea group</taxon>
        <taxon>Halobacteria</taxon>
        <taxon>Halobacteriales</taxon>
        <taxon>Haloferacaceae</taxon>
        <taxon>Halorarum</taxon>
    </lineage>
</organism>
<dbReference type="OrthoDB" id="382410at2157"/>
<feature type="transmembrane region" description="Helical" evidence="1">
    <location>
        <begin position="7"/>
        <end position="29"/>
    </location>
</feature>
<dbReference type="KEGG" id="halg:HUG10_07315"/>
<proteinExistence type="predicted"/>
<sequence length="76" mass="8460">MSLRELTAFVIVFEMCALGVVFAGILGAIVANGGVQTITIDMTMFGELWIEYVLLLVMMAVTPYALYVIERRLNTR</sequence>
<name>A0A7D5GKL3_9EURY</name>